<reference evidence="1 2" key="1">
    <citation type="submission" date="2019-07" db="EMBL/GenBank/DDBJ databases">
        <title>New species of Amycolatopsis and Streptomyces.</title>
        <authorList>
            <person name="Duangmal K."/>
            <person name="Teo W.F.A."/>
            <person name="Lipun K."/>
        </authorList>
    </citation>
    <scope>NUCLEOTIDE SEQUENCE [LARGE SCALE GENOMIC DNA]</scope>
    <source>
        <strain evidence="1 2">TISTR 2346</strain>
    </source>
</reference>
<name>A0A5N8VWX1_9ACTN</name>
<dbReference type="RefSeq" id="WP_152780533.1">
    <property type="nucleotide sequence ID" value="NZ_BAABEQ010000072.1"/>
</dbReference>
<protein>
    <submittedName>
        <fullName evidence="1">Uncharacterized protein</fullName>
    </submittedName>
</protein>
<evidence type="ECO:0000313" key="2">
    <source>
        <dbReference type="Proteomes" id="UP000326979"/>
    </source>
</evidence>
<comment type="caution">
    <text evidence="1">The sequence shown here is derived from an EMBL/GenBank/DDBJ whole genome shotgun (WGS) entry which is preliminary data.</text>
</comment>
<dbReference type="AlphaFoldDB" id="A0A5N8VWX1"/>
<evidence type="ECO:0000313" key="1">
    <source>
        <dbReference type="EMBL" id="MPY39216.1"/>
    </source>
</evidence>
<keyword evidence="2" id="KW-1185">Reference proteome</keyword>
<dbReference type="EMBL" id="VJZE01000015">
    <property type="protein sequence ID" value="MPY39216.1"/>
    <property type="molecule type" value="Genomic_DNA"/>
</dbReference>
<gene>
    <name evidence="1" type="ORF">FNH04_04525</name>
</gene>
<dbReference type="Proteomes" id="UP000326979">
    <property type="component" value="Unassembled WGS sequence"/>
</dbReference>
<proteinExistence type="predicted"/>
<organism evidence="1 2">
    <name type="scientific">Streptomyces phyllanthi</name>
    <dbReference type="NCBI Taxonomy" id="1803180"/>
    <lineage>
        <taxon>Bacteria</taxon>
        <taxon>Bacillati</taxon>
        <taxon>Actinomycetota</taxon>
        <taxon>Actinomycetes</taxon>
        <taxon>Kitasatosporales</taxon>
        <taxon>Streptomycetaceae</taxon>
        <taxon>Streptomyces</taxon>
    </lineage>
</organism>
<sequence>MSTAEETSLGGVSEPVVTTTQSPLLTTEILDCAATPLEDLAAYDSPVLNRLLPSRQTLAPTFNSSL</sequence>
<accession>A0A5N8VWX1</accession>